<dbReference type="Gene3D" id="3.40.50.300">
    <property type="entry name" value="P-loop containing nucleotide triphosphate hydrolases"/>
    <property type="match status" value="1"/>
</dbReference>
<keyword evidence="1" id="KW-0378">Hydrolase</keyword>
<dbReference type="PANTHER" id="PTHR45629:SF7">
    <property type="entry name" value="DNA EXCISION REPAIR PROTEIN ERCC-6-RELATED"/>
    <property type="match status" value="1"/>
</dbReference>
<dbReference type="PATRIC" id="fig|1184267.3.peg.1594"/>
<evidence type="ECO:0000256" key="1">
    <source>
        <dbReference type="ARBA" id="ARBA00022801"/>
    </source>
</evidence>
<dbReference type="GO" id="GO:0016787">
    <property type="term" value="F:hydrolase activity"/>
    <property type="evidence" value="ECO:0007669"/>
    <property type="project" value="UniProtKB-KW"/>
</dbReference>
<evidence type="ECO:0000259" key="3">
    <source>
        <dbReference type="PROSITE" id="PS51194"/>
    </source>
</evidence>
<proteinExistence type="predicted"/>
<gene>
    <name evidence="4" type="ORF">A11Q_1576</name>
</gene>
<dbReference type="PROSITE" id="PS51194">
    <property type="entry name" value="HELICASE_CTER"/>
    <property type="match status" value="1"/>
</dbReference>
<evidence type="ECO:0000313" key="4">
    <source>
        <dbReference type="EMBL" id="AGH95792.1"/>
    </source>
</evidence>
<sequence>MFLLPMTLHNISELRDPRERVPLSENERYEQGLQLISGGRFDSYRHSTQNQRIEIEMSWTEAPPVSLVKVNISESHADGTLRFTCSHCTENGRMAHSCSHQWASYVLLWQVLTLPPKDIAHPDLADLAKTLQPQVQEQLQNLAAEPVVFQSISIYSEEPLVSSSESLADILKDNFYGYRLVEPDKDRQLLSPRLWNLPEVFGKKLTAFSESYFNEVNRQNRIADMVRYNFSGGVQVSAKDILRHPLHRIVPMQLLPPTLKSIPAVFQKWPVLQQATHSFVTQVLSEVEVVMQYLLSEIASAQRSGAVEVYLQHKERRDWALKLKSIDFDLSDEIYWRVDLQEKIQLEAEFQLVNRTKSPLSFFQSFAVDLKEAIVLVHPWLLEFTRLQEICRVQDNQNHTGEMKLHLGTMPQFNVEGEGVVRNIIKELRQRPIPVKLSGESALITAEQMTTEIHLQENGSFFFQHQLRPKSADNVQKYRQRTGWSERSKKWIMALSEGLPSYFSSDIKDLASGSRRKREWDLKLLRHLGILQYVFFETLSYYYDGQLTDGSKVEKERIFQSLYGRVHGLLTSGRDAEIFNGDKLEELCSHSTLVFFEKFVEDILRSLPAAESFYSDDGEIIVTGLFEREGRILYSLLKALALNTGGEIFKRSRTSFLSRISDVETLSHSQDLFYFSTGERQLRSMLHISLEYLQELVPFGCRLYYEGQPLQELEEDEFRVEFAIRGDTDQKNFNWFELDPKFFLLGEEVNPDHLLSLGSGGVIEYQGKLYLVPKKQIPSLRRLENFWQKLQKGKVETQKKNREAGAYQLPRHQTLELLALRASGVKIEGDKEWQRICDFYDNLGTVANELKISDSVHADLKPYQKRGVQWLQDLYQLRLGALLADDMGLGKTLQTLCFLEGLRDNKELGHSMIVVPSSLIFNWEQEVKKFTPKIPLEIFSSREKLQFSERLKSNQTSVVLVTYGLLLEHEEFFSEFKWKVLIFDEAQNIKNISSKRSSVARSLAAQFKICLTGTPMENHYGEFFSLVDLLVPGSLGGLEDFRKTYVNREGVSKEQIADLKLKIKPLLLRRTKKEILDQLPEKQETKISIAFEEKQKEIYRDIALAYNQRVQEAMENTVQDGKVQGTANVQLQMLTALLRLRQACSDPAALPNVKYDKVPPKLETLIESLQEIIEAGESALVFTQFLQTLEHTAKLLKAHNIPVFVLHGGVTSKQRQKVLSDFHELNTGGVLLMTLKTGGVGLNLTKASYVFHLEPWWNPAVENQATDRAHRLGQKKAVQVFKYIMHESLEEKIELLKARKEQKFQSLLSENVKDVEIAQSGHALSKEEFDMLLGI</sequence>
<accession>M4V8Q8</accession>
<protein>
    <submittedName>
        <fullName evidence="4">Uncharacterized protein</fullName>
    </submittedName>
</protein>
<dbReference type="Proteomes" id="UP000012040">
    <property type="component" value="Chromosome"/>
</dbReference>
<dbReference type="InterPro" id="IPR027417">
    <property type="entry name" value="P-loop_NTPase"/>
</dbReference>
<dbReference type="GO" id="GO:0005524">
    <property type="term" value="F:ATP binding"/>
    <property type="evidence" value="ECO:0007669"/>
    <property type="project" value="InterPro"/>
</dbReference>
<dbReference type="PROSITE" id="PS51192">
    <property type="entry name" value="HELICASE_ATP_BIND_1"/>
    <property type="match status" value="1"/>
</dbReference>
<dbReference type="HOGENOM" id="CLU_259103_0_0_7"/>
<dbReference type="SUPFAM" id="SSF52540">
    <property type="entry name" value="P-loop containing nucleoside triphosphate hydrolases"/>
    <property type="match status" value="2"/>
</dbReference>
<dbReference type="InterPro" id="IPR038718">
    <property type="entry name" value="SNF2-like_sf"/>
</dbReference>
<feature type="domain" description="Helicase C-terminal" evidence="3">
    <location>
        <begin position="1161"/>
        <end position="1320"/>
    </location>
</feature>
<dbReference type="OrthoDB" id="5287023at2"/>
<dbReference type="InterPro" id="IPR001650">
    <property type="entry name" value="Helicase_C-like"/>
</dbReference>
<dbReference type="SMART" id="SM00487">
    <property type="entry name" value="DEXDc"/>
    <property type="match status" value="1"/>
</dbReference>
<reference evidence="4 5" key="1">
    <citation type="journal article" date="2013" name="ISME J.">
        <title>By their genes ye shall know them: genomic signatures of predatory bacteria.</title>
        <authorList>
            <person name="Pasternak Z."/>
            <person name="Pietrokovski S."/>
            <person name="Rotem O."/>
            <person name="Gophna U."/>
            <person name="Lurie-Weinberger M.N."/>
            <person name="Jurkevitch E."/>
        </authorList>
    </citation>
    <scope>NUCLEOTIDE SEQUENCE [LARGE SCALE GENOMIC DNA]</scope>
    <source>
        <strain evidence="4 5">JSS</strain>
    </source>
</reference>
<dbReference type="RefSeq" id="WP_015470282.1">
    <property type="nucleotide sequence ID" value="NC_020813.1"/>
</dbReference>
<evidence type="ECO:0000259" key="2">
    <source>
        <dbReference type="PROSITE" id="PS51192"/>
    </source>
</evidence>
<dbReference type="InterPro" id="IPR014001">
    <property type="entry name" value="Helicase_ATP-bd"/>
</dbReference>
<dbReference type="InterPro" id="IPR049730">
    <property type="entry name" value="SNF2/RAD54-like_C"/>
</dbReference>
<feature type="domain" description="Helicase ATP-binding" evidence="2">
    <location>
        <begin position="872"/>
        <end position="1033"/>
    </location>
</feature>
<organism evidence="4 5">
    <name type="scientific">Pseudobdellovibrio exovorus JSS</name>
    <dbReference type="NCBI Taxonomy" id="1184267"/>
    <lineage>
        <taxon>Bacteria</taxon>
        <taxon>Pseudomonadati</taxon>
        <taxon>Bdellovibrionota</taxon>
        <taxon>Bdellovibrionia</taxon>
        <taxon>Bdellovibrionales</taxon>
        <taxon>Pseudobdellovibrionaceae</taxon>
        <taxon>Pseudobdellovibrio</taxon>
    </lineage>
</organism>
<dbReference type="KEGG" id="bex:A11Q_1576"/>
<dbReference type="eggNOG" id="COG0553">
    <property type="taxonomic scope" value="Bacteria"/>
</dbReference>
<dbReference type="Gene3D" id="3.40.50.10810">
    <property type="entry name" value="Tandem AAA-ATPase domain"/>
    <property type="match status" value="1"/>
</dbReference>
<dbReference type="CDD" id="cd18793">
    <property type="entry name" value="SF2_C_SNF"/>
    <property type="match status" value="1"/>
</dbReference>
<keyword evidence="5" id="KW-1185">Reference proteome</keyword>
<dbReference type="Pfam" id="PF00271">
    <property type="entry name" value="Helicase_C"/>
    <property type="match status" value="1"/>
</dbReference>
<dbReference type="STRING" id="1184267.A11Q_1576"/>
<dbReference type="EMBL" id="CP003537">
    <property type="protein sequence ID" value="AGH95792.1"/>
    <property type="molecule type" value="Genomic_DNA"/>
</dbReference>
<dbReference type="PANTHER" id="PTHR45629">
    <property type="entry name" value="SNF2/RAD54 FAMILY MEMBER"/>
    <property type="match status" value="1"/>
</dbReference>
<dbReference type="Pfam" id="PF00176">
    <property type="entry name" value="SNF2-rel_dom"/>
    <property type="match status" value="1"/>
</dbReference>
<dbReference type="InterPro" id="IPR050496">
    <property type="entry name" value="SNF2_RAD54_helicase_repair"/>
</dbReference>
<evidence type="ECO:0000313" key="5">
    <source>
        <dbReference type="Proteomes" id="UP000012040"/>
    </source>
</evidence>
<dbReference type="SMART" id="SM00490">
    <property type="entry name" value="HELICc"/>
    <property type="match status" value="1"/>
</dbReference>
<name>M4V8Q8_9BACT</name>
<dbReference type="InterPro" id="IPR000330">
    <property type="entry name" value="SNF2_N"/>
</dbReference>